<evidence type="ECO:0000313" key="4">
    <source>
        <dbReference type="EMBL" id="ODN85681.1"/>
    </source>
</evidence>
<dbReference type="OrthoDB" id="273452at2759"/>
<organism evidence="4 5">
    <name type="scientific">Cryptococcus wingfieldii CBS 7118</name>
    <dbReference type="NCBI Taxonomy" id="1295528"/>
    <lineage>
        <taxon>Eukaryota</taxon>
        <taxon>Fungi</taxon>
        <taxon>Dikarya</taxon>
        <taxon>Basidiomycota</taxon>
        <taxon>Agaricomycotina</taxon>
        <taxon>Tremellomycetes</taxon>
        <taxon>Tremellales</taxon>
        <taxon>Cryptococcaceae</taxon>
        <taxon>Cryptococcus</taxon>
    </lineage>
</organism>
<keyword evidence="2" id="KW-0812">Transmembrane</keyword>
<feature type="transmembrane region" description="Helical" evidence="2">
    <location>
        <begin position="315"/>
        <end position="336"/>
    </location>
</feature>
<dbReference type="InterPro" id="IPR029058">
    <property type="entry name" value="AB_hydrolase_fold"/>
</dbReference>
<sequence length="495" mass="55112">MPKDVHLVLLVHGLWGSPAHMAVAAHELEAAYRATQPSVSSVRSKSFSASGPEEDPVVTEKIEGGQQNEDLVIMIAGGMSAQLTYDGVDVCASRVAWEVDQKIQELEDEGCNVTKFSVTGYSLGGRACTAVVSRYLIGLLHSRSPSFFERHRPVSFATLSTPHYGVPRYNTFLSTTLCWLGARILSRSGEQLYVTDRYSDEDPRPLLEIMADPRSVFYTGLEQFERRAIFAAAINDNSVPYPSASISPVDHFSQWAQTGIQVDANEAGFIRRWWVEKEEAKGDQVVRMAGKKSKGRSLSDRIGVLPPVLRYRFPFNYIILLLFPIMLPIIILLILARQSLDTSRSRNRLQRLARASSTATPSAIPSSHGLSIQHLRELIRRVEHSLEADIIQSSSGPSLSPSEVKEMEAELRKVREEGDEGEASVQVILKESQARMCVWLNGLGFDKYLVWWPEISNAHATAVVRDLDIQPAHERGRGMLKFWAQVVLGQATEIV</sequence>
<dbReference type="InterPro" id="IPR044294">
    <property type="entry name" value="Lipase-like"/>
</dbReference>
<proteinExistence type="inferred from homology"/>
<reference evidence="4 5" key="1">
    <citation type="submission" date="2016-06" db="EMBL/GenBank/DDBJ databases">
        <title>Evolution of pathogenesis and genome organization in the Tremellales.</title>
        <authorList>
            <person name="Cuomo C."/>
            <person name="Litvintseva A."/>
            <person name="Heitman J."/>
            <person name="Chen Y."/>
            <person name="Sun S."/>
            <person name="Springer D."/>
            <person name="Dromer F."/>
            <person name="Young S."/>
            <person name="Zeng Q."/>
            <person name="Chapman S."/>
            <person name="Gujja S."/>
            <person name="Saif S."/>
            <person name="Birren B."/>
        </authorList>
    </citation>
    <scope>NUCLEOTIDE SEQUENCE [LARGE SCALE GENOMIC DNA]</scope>
    <source>
        <strain evidence="4 5">CBS 7118</strain>
    </source>
</reference>
<evidence type="ECO:0000313" key="5">
    <source>
        <dbReference type="Proteomes" id="UP000094819"/>
    </source>
</evidence>
<dbReference type="GeneID" id="30196721"/>
<dbReference type="InterPro" id="IPR007751">
    <property type="entry name" value="DUF676_lipase-like"/>
</dbReference>
<comment type="caution">
    <text evidence="4">The sequence shown here is derived from an EMBL/GenBank/DDBJ whole genome shotgun (WGS) entry which is preliminary data.</text>
</comment>
<feature type="domain" description="DUF676" evidence="3">
    <location>
        <begin position="3"/>
        <end position="243"/>
    </location>
</feature>
<keyword evidence="5" id="KW-1185">Reference proteome</keyword>
<dbReference type="AlphaFoldDB" id="A0A1E3ID62"/>
<protein>
    <submittedName>
        <fullName evidence="4">Lipid particle protein</fullName>
    </submittedName>
</protein>
<comment type="similarity">
    <text evidence="1">Belongs to the putative lipase ROG1 family.</text>
</comment>
<evidence type="ECO:0000256" key="2">
    <source>
        <dbReference type="SAM" id="Phobius"/>
    </source>
</evidence>
<dbReference type="RefSeq" id="XP_019028542.1">
    <property type="nucleotide sequence ID" value="XM_019179504.1"/>
</dbReference>
<keyword evidence="2" id="KW-0472">Membrane</keyword>
<dbReference type="Pfam" id="PF05057">
    <property type="entry name" value="DUF676"/>
    <property type="match status" value="1"/>
</dbReference>
<evidence type="ECO:0000259" key="3">
    <source>
        <dbReference type="Pfam" id="PF05057"/>
    </source>
</evidence>
<dbReference type="PANTHER" id="PTHR12482">
    <property type="entry name" value="LIPASE ROG1-RELATED-RELATED"/>
    <property type="match status" value="1"/>
</dbReference>
<dbReference type="Proteomes" id="UP000094819">
    <property type="component" value="Unassembled WGS sequence"/>
</dbReference>
<name>A0A1E3ID62_9TREE</name>
<dbReference type="Gene3D" id="3.40.50.1820">
    <property type="entry name" value="alpha/beta hydrolase"/>
    <property type="match status" value="1"/>
</dbReference>
<gene>
    <name evidence="4" type="ORF">L198_07510</name>
</gene>
<keyword evidence="2" id="KW-1133">Transmembrane helix</keyword>
<evidence type="ECO:0000256" key="1">
    <source>
        <dbReference type="ARBA" id="ARBA00007920"/>
    </source>
</evidence>
<accession>A0A1E3ID62</accession>
<dbReference type="EMBL" id="AWGH01000035">
    <property type="protein sequence ID" value="ODN85681.1"/>
    <property type="molecule type" value="Genomic_DNA"/>
</dbReference>
<dbReference type="PANTHER" id="PTHR12482:SF62">
    <property type="entry name" value="LIPASE ROG1-RELATED"/>
    <property type="match status" value="1"/>
</dbReference>
<dbReference type="SUPFAM" id="SSF53474">
    <property type="entry name" value="alpha/beta-Hydrolases"/>
    <property type="match status" value="1"/>
</dbReference>